<dbReference type="InterPro" id="IPR029058">
    <property type="entry name" value="AB_hydrolase_fold"/>
</dbReference>
<reference evidence="3" key="1">
    <citation type="submission" date="2013-09" db="EMBL/GenBank/DDBJ databases">
        <title>Corchorus olitorius genome sequencing.</title>
        <authorList>
            <person name="Alam M."/>
            <person name="Haque M.S."/>
            <person name="Islam M.S."/>
            <person name="Emdad E.M."/>
            <person name="Islam M.M."/>
            <person name="Ahmed B."/>
            <person name="Halim A."/>
            <person name="Hossen Q.M.M."/>
            <person name="Hossain M.Z."/>
            <person name="Ahmed R."/>
            <person name="Khan M.M."/>
            <person name="Islam R."/>
            <person name="Rashid M.M."/>
            <person name="Khan S.A."/>
            <person name="Rahman M.S."/>
            <person name="Alam M."/>
            <person name="Yahiya A.S."/>
            <person name="Khan M.S."/>
            <person name="Azam M.S."/>
            <person name="Haque T."/>
            <person name="Lashkar M.Z.H."/>
            <person name="Akhand A.I."/>
            <person name="Morshed G."/>
            <person name="Roy S."/>
            <person name="Uddin K.S."/>
            <person name="Rabeya T."/>
            <person name="Hossain A.S."/>
            <person name="Chowdhury A."/>
            <person name="Snigdha A.R."/>
            <person name="Mortoza M.S."/>
            <person name="Matin S.A."/>
            <person name="Hoque S.M.E."/>
            <person name="Islam M.K."/>
            <person name="Roy D.K."/>
            <person name="Haider R."/>
            <person name="Moosa M.M."/>
            <person name="Elias S.M."/>
            <person name="Hasan A.M."/>
            <person name="Jahan S."/>
            <person name="Shafiuddin M."/>
            <person name="Mahmood N."/>
            <person name="Shommy N.S."/>
        </authorList>
    </citation>
    <scope>NUCLEOTIDE SEQUENCE [LARGE SCALE GENOMIC DNA]</scope>
    <source>
        <strain evidence="3">cv. O-4</strain>
    </source>
</reference>
<keyword evidence="3" id="KW-1185">Reference proteome</keyword>
<dbReference type="Proteomes" id="UP000187203">
    <property type="component" value="Unassembled WGS sequence"/>
</dbReference>
<gene>
    <name evidence="2" type="ORF">COLO4_19891</name>
</gene>
<protein>
    <recommendedName>
        <fullName evidence="4">AB hydrolase-1 domain-containing protein</fullName>
    </recommendedName>
</protein>
<dbReference type="Gene3D" id="3.40.50.1820">
    <property type="entry name" value="alpha/beta hydrolase"/>
    <property type="match status" value="2"/>
</dbReference>
<evidence type="ECO:0008006" key="4">
    <source>
        <dbReference type="Google" id="ProtNLM"/>
    </source>
</evidence>
<sequence>MATQVVAPVEIDDGSPEDPPVRSPRVKLRDGRHLAYRERGVPKAKSNCNIIIVHGFGSSKEMIFQVPQELIEELGIYFLLYDRAGYGESDPNLKRLAGVAMVVPVINYQWPSFPNSLIREDYRRTIVKLAYWIAKYTPGLLHWWVTQKWFPSPSSMEDKPERLRDRSVYDTLRTDFLVCYGHWDFDPMELSNPLPQNESCVHIWQGYEDKIVPFELQRCISKKLPWIQYHEVPDGGHFLVHYNGLCEAILRSLLLGEEHHLYRPSADKTVP</sequence>
<accession>A0A1R3J332</accession>
<evidence type="ECO:0000256" key="1">
    <source>
        <dbReference type="SAM" id="MobiDB-lite"/>
    </source>
</evidence>
<dbReference type="EMBL" id="AWUE01016891">
    <property type="protein sequence ID" value="OMO89176.1"/>
    <property type="molecule type" value="Genomic_DNA"/>
</dbReference>
<proteinExistence type="predicted"/>
<dbReference type="OrthoDB" id="294702at2759"/>
<dbReference type="STRING" id="93759.A0A1R3J332"/>
<comment type="caution">
    <text evidence="2">The sequence shown here is derived from an EMBL/GenBank/DDBJ whole genome shotgun (WGS) entry which is preliminary data.</text>
</comment>
<dbReference type="SUPFAM" id="SSF53474">
    <property type="entry name" value="alpha/beta-Hydrolases"/>
    <property type="match status" value="1"/>
</dbReference>
<evidence type="ECO:0000313" key="3">
    <source>
        <dbReference type="Proteomes" id="UP000187203"/>
    </source>
</evidence>
<evidence type="ECO:0000313" key="2">
    <source>
        <dbReference type="EMBL" id="OMO89176.1"/>
    </source>
</evidence>
<dbReference type="PANTHER" id="PTHR45763:SF28">
    <property type="entry name" value="ALPHA_BETA-HYDROLASES SUPERFAMILY PROTEIN"/>
    <property type="match status" value="1"/>
</dbReference>
<organism evidence="2 3">
    <name type="scientific">Corchorus olitorius</name>
    <dbReference type="NCBI Taxonomy" id="93759"/>
    <lineage>
        <taxon>Eukaryota</taxon>
        <taxon>Viridiplantae</taxon>
        <taxon>Streptophyta</taxon>
        <taxon>Embryophyta</taxon>
        <taxon>Tracheophyta</taxon>
        <taxon>Spermatophyta</taxon>
        <taxon>Magnoliopsida</taxon>
        <taxon>eudicotyledons</taxon>
        <taxon>Gunneridae</taxon>
        <taxon>Pentapetalae</taxon>
        <taxon>rosids</taxon>
        <taxon>malvids</taxon>
        <taxon>Malvales</taxon>
        <taxon>Malvaceae</taxon>
        <taxon>Grewioideae</taxon>
        <taxon>Apeibeae</taxon>
        <taxon>Corchorus</taxon>
    </lineage>
</organism>
<feature type="region of interest" description="Disordered" evidence="1">
    <location>
        <begin position="1"/>
        <end position="24"/>
    </location>
</feature>
<dbReference type="PANTHER" id="PTHR45763">
    <property type="entry name" value="HYDROLASE, ALPHA/BETA FOLD FAMILY PROTEIN, EXPRESSED-RELATED"/>
    <property type="match status" value="1"/>
</dbReference>
<name>A0A1R3J332_9ROSI</name>
<dbReference type="AlphaFoldDB" id="A0A1R3J332"/>